<dbReference type="PANTHER" id="PTHR48104">
    <property type="entry name" value="METACASPASE-4"/>
    <property type="match status" value="1"/>
</dbReference>
<keyword evidence="3" id="KW-0788">Thiol protease</keyword>
<sequence length="705" mass="77007">LLSRSRSVRKLLCFHYLITHDVSDDFDDSNVQYLEPPHDTGAELFPYAVTEDQESDNATSHCSSSVSETSRDRPIETAINSTAVGNSVAPGRMDANYVQSESQPQKQLFALIIGINDYDHITPKLCGAVADANAIEEYLQRDLRVPSSNITKLLDKEATRAQIIDELKKLSTNANIEPGNPIVIYYAGHGAEAKASWVDKGQKIQCILPVDVCSSPAEGSTNIKGISGRTIGILLNQITQQKSNNITVILDSCHSATGTRAVQSRMQPRGVAVSFVFLQSDDEDDNDILPSLEAVSQARALQAQPEPEAPFADFYHIGLNSHVLLAACGKKESAWEDKSKRRGLFTQALLKVLQSAGPTLTYSNLIARLDEIPPSQNPHCVGNNKDRILFEGVHRELPLAGLTRVCYDAKTSHWELKIDAGDAHGITEGAKFSLYNDRNPSSNPLLTLVAKKTLAFSTILCPDSDATHSSFSFETGVVRQTHAGIGEGLRLFVADQSLASNAVSTWGLQERDGGKRRIEFVGTGKDAKVVLDADASDRADKVVFDVSDLKGDMRRFYKTAKPTADDVYAVIKEAAHYCYHLYRVPTIPILRKKVQISLFRLQEKPGVAKDSEGLDPSLVRGQGPLYINYGGSSGEPQTFYLRKGQMSAVGFLKIFLSTRPLDLSHISTQAARAGGTLKLDNSNAEGHWDAVTITVNILNEPTQPT</sequence>
<dbReference type="GO" id="GO:0004197">
    <property type="term" value="F:cysteine-type endopeptidase activity"/>
    <property type="evidence" value="ECO:0007669"/>
    <property type="project" value="InterPro"/>
</dbReference>
<protein>
    <recommendedName>
        <fullName evidence="5">Peptidase C14 caspase domain-containing protein</fullName>
    </recommendedName>
</protein>
<dbReference type="PANTHER" id="PTHR48104:SF30">
    <property type="entry name" value="METACASPASE-1"/>
    <property type="match status" value="1"/>
</dbReference>
<dbReference type="Proteomes" id="UP000186601">
    <property type="component" value="Unassembled WGS sequence"/>
</dbReference>
<dbReference type="OrthoDB" id="3223806at2759"/>
<dbReference type="SUPFAM" id="SSF52129">
    <property type="entry name" value="Caspase-like"/>
    <property type="match status" value="1"/>
</dbReference>
<feature type="region of interest" description="Disordered" evidence="4">
    <location>
        <begin position="53"/>
        <end position="73"/>
    </location>
</feature>
<dbReference type="EMBL" id="MLYV02000018">
    <property type="protein sequence ID" value="PSS37926.1"/>
    <property type="molecule type" value="Genomic_DNA"/>
</dbReference>
<accession>A0A2R6S6N1</accession>
<evidence type="ECO:0000259" key="5">
    <source>
        <dbReference type="Pfam" id="PF00656"/>
    </source>
</evidence>
<keyword evidence="3" id="KW-0645">Protease</keyword>
<dbReference type="GO" id="GO:0006508">
    <property type="term" value="P:proteolysis"/>
    <property type="evidence" value="ECO:0007669"/>
    <property type="project" value="InterPro"/>
</dbReference>
<feature type="non-terminal residue" evidence="6">
    <location>
        <position position="1"/>
    </location>
</feature>
<organism evidence="6 7">
    <name type="scientific">Hermanssonia centrifuga</name>
    <dbReference type="NCBI Taxonomy" id="98765"/>
    <lineage>
        <taxon>Eukaryota</taxon>
        <taxon>Fungi</taxon>
        <taxon>Dikarya</taxon>
        <taxon>Basidiomycota</taxon>
        <taxon>Agaricomycotina</taxon>
        <taxon>Agaricomycetes</taxon>
        <taxon>Polyporales</taxon>
        <taxon>Meruliaceae</taxon>
        <taxon>Hermanssonia</taxon>
    </lineage>
</organism>
<keyword evidence="3" id="KW-0378">Hydrolase</keyword>
<gene>
    <name evidence="6" type="ORF">PHLCEN_2v241</name>
</gene>
<reference evidence="6 7" key="1">
    <citation type="submission" date="2018-02" db="EMBL/GenBank/DDBJ databases">
        <title>Genome sequence of the basidiomycete white-rot fungus Phlebia centrifuga.</title>
        <authorList>
            <person name="Granchi Z."/>
            <person name="Peng M."/>
            <person name="de Vries R.P."/>
            <person name="Hilden K."/>
            <person name="Makela M.R."/>
            <person name="Grigoriev I."/>
            <person name="Riley R."/>
        </authorList>
    </citation>
    <scope>NUCLEOTIDE SEQUENCE [LARGE SCALE GENOMIC DNA]</scope>
    <source>
        <strain evidence="6 7">FBCC195</strain>
    </source>
</reference>
<evidence type="ECO:0000256" key="4">
    <source>
        <dbReference type="SAM" id="MobiDB-lite"/>
    </source>
</evidence>
<dbReference type="AlphaFoldDB" id="A0A2R6S6N1"/>
<keyword evidence="7" id="KW-1185">Reference proteome</keyword>
<dbReference type="Gene3D" id="3.40.50.1460">
    <property type="match status" value="1"/>
</dbReference>
<evidence type="ECO:0000256" key="2">
    <source>
        <dbReference type="ARBA" id="ARBA00022703"/>
    </source>
</evidence>
<name>A0A2R6S6N1_9APHY</name>
<comment type="similarity">
    <text evidence="1">Belongs to the peptidase C14B family.</text>
</comment>
<dbReference type="InterPro" id="IPR011600">
    <property type="entry name" value="Pept_C14_caspase"/>
</dbReference>
<comment type="caution">
    <text evidence="6">The sequence shown here is derived from an EMBL/GenBank/DDBJ whole genome shotgun (WGS) entry which is preliminary data.</text>
</comment>
<evidence type="ECO:0000313" key="6">
    <source>
        <dbReference type="EMBL" id="PSS37926.1"/>
    </source>
</evidence>
<dbReference type="InterPro" id="IPR050452">
    <property type="entry name" value="Metacaspase"/>
</dbReference>
<dbReference type="InterPro" id="IPR029030">
    <property type="entry name" value="Caspase-like_dom_sf"/>
</dbReference>
<keyword evidence="2" id="KW-0053">Apoptosis</keyword>
<proteinExistence type="inferred from homology"/>
<dbReference type="Pfam" id="PF00656">
    <property type="entry name" value="Peptidase_C14"/>
    <property type="match status" value="1"/>
</dbReference>
<evidence type="ECO:0000256" key="3">
    <source>
        <dbReference type="ARBA" id="ARBA00022807"/>
    </source>
</evidence>
<evidence type="ECO:0000256" key="1">
    <source>
        <dbReference type="ARBA" id="ARBA00009005"/>
    </source>
</evidence>
<dbReference type="GO" id="GO:0005737">
    <property type="term" value="C:cytoplasm"/>
    <property type="evidence" value="ECO:0007669"/>
    <property type="project" value="TreeGrafter"/>
</dbReference>
<dbReference type="GO" id="GO:0006915">
    <property type="term" value="P:apoptotic process"/>
    <property type="evidence" value="ECO:0007669"/>
    <property type="project" value="UniProtKB-KW"/>
</dbReference>
<evidence type="ECO:0000313" key="7">
    <source>
        <dbReference type="Proteomes" id="UP000186601"/>
    </source>
</evidence>
<feature type="domain" description="Peptidase C14 caspase" evidence="5">
    <location>
        <begin position="109"/>
        <end position="368"/>
    </location>
</feature>